<accession>A0AAD6CN73</accession>
<proteinExistence type="predicted"/>
<name>A0AAD6CN73_9EURO</name>
<evidence type="ECO:0000313" key="1">
    <source>
        <dbReference type="EMBL" id="KAJ5525735.1"/>
    </source>
</evidence>
<protein>
    <submittedName>
        <fullName evidence="1">Uncharacterized protein</fullName>
    </submittedName>
</protein>
<reference evidence="1 2" key="1">
    <citation type="journal article" date="2023" name="IMA Fungus">
        <title>Comparative genomic study of the Penicillium genus elucidates a diverse pangenome and 15 lateral gene transfer events.</title>
        <authorList>
            <person name="Petersen C."/>
            <person name="Sorensen T."/>
            <person name="Nielsen M.R."/>
            <person name="Sondergaard T.E."/>
            <person name="Sorensen J.L."/>
            <person name="Fitzpatrick D.A."/>
            <person name="Frisvad J.C."/>
            <person name="Nielsen K.L."/>
        </authorList>
    </citation>
    <scope>NUCLEOTIDE SEQUENCE [LARGE SCALE GENOMIC DNA]</scope>
    <source>
        <strain evidence="1 2">IBT 35679</strain>
    </source>
</reference>
<gene>
    <name evidence="1" type="ORF">N7494_012385</name>
</gene>
<dbReference type="Proteomes" id="UP001220324">
    <property type="component" value="Unassembled WGS sequence"/>
</dbReference>
<dbReference type="AlphaFoldDB" id="A0AAD6CN73"/>
<sequence length="94" mass="10649">MGSKISETKPVEQLFLELSIQGILTNRDGMADDPWAWKYVDAIRDGKFGDGYRLATTLADTDGPPDIIDIVRDLDEKDIAQMKERMDNENEESE</sequence>
<evidence type="ECO:0000313" key="2">
    <source>
        <dbReference type="Proteomes" id="UP001220324"/>
    </source>
</evidence>
<dbReference type="EMBL" id="JAQIZZ010000008">
    <property type="protein sequence ID" value="KAJ5525735.1"/>
    <property type="molecule type" value="Genomic_DNA"/>
</dbReference>
<keyword evidence="2" id="KW-1185">Reference proteome</keyword>
<organism evidence="1 2">
    <name type="scientific">Penicillium frequentans</name>
    <dbReference type="NCBI Taxonomy" id="3151616"/>
    <lineage>
        <taxon>Eukaryota</taxon>
        <taxon>Fungi</taxon>
        <taxon>Dikarya</taxon>
        <taxon>Ascomycota</taxon>
        <taxon>Pezizomycotina</taxon>
        <taxon>Eurotiomycetes</taxon>
        <taxon>Eurotiomycetidae</taxon>
        <taxon>Eurotiales</taxon>
        <taxon>Aspergillaceae</taxon>
        <taxon>Penicillium</taxon>
    </lineage>
</organism>
<comment type="caution">
    <text evidence="1">The sequence shown here is derived from an EMBL/GenBank/DDBJ whole genome shotgun (WGS) entry which is preliminary data.</text>
</comment>